<name>A0A1W1DBH7_9ZZZZ</name>
<dbReference type="InterPro" id="IPR010131">
    <property type="entry name" value="MdtP/NodT-like"/>
</dbReference>
<reference evidence="1" key="1">
    <citation type="submission" date="2016-10" db="EMBL/GenBank/DDBJ databases">
        <authorList>
            <person name="de Groot N.N."/>
        </authorList>
    </citation>
    <scope>NUCLEOTIDE SEQUENCE</scope>
</reference>
<dbReference type="InterPro" id="IPR003423">
    <property type="entry name" value="OMP_efflux"/>
</dbReference>
<dbReference type="Gene3D" id="1.20.1600.10">
    <property type="entry name" value="Outer membrane efflux proteins (OEP)"/>
    <property type="match status" value="1"/>
</dbReference>
<evidence type="ECO:0000313" key="1">
    <source>
        <dbReference type="EMBL" id="SFV77812.1"/>
    </source>
</evidence>
<organism evidence="1">
    <name type="scientific">hydrothermal vent metagenome</name>
    <dbReference type="NCBI Taxonomy" id="652676"/>
    <lineage>
        <taxon>unclassified sequences</taxon>
        <taxon>metagenomes</taxon>
        <taxon>ecological metagenomes</taxon>
    </lineage>
</organism>
<dbReference type="PANTHER" id="PTHR30203">
    <property type="entry name" value="OUTER MEMBRANE CATION EFFLUX PROTEIN"/>
    <property type="match status" value="1"/>
</dbReference>
<dbReference type="GO" id="GO:0015562">
    <property type="term" value="F:efflux transmembrane transporter activity"/>
    <property type="evidence" value="ECO:0007669"/>
    <property type="project" value="InterPro"/>
</dbReference>
<gene>
    <name evidence="1" type="ORF">MNB_SUP05-4-225</name>
</gene>
<dbReference type="EMBL" id="FPHR01000032">
    <property type="protein sequence ID" value="SFV77812.1"/>
    <property type="molecule type" value="Genomic_DNA"/>
</dbReference>
<protein>
    <submittedName>
        <fullName evidence="1">Outer membrane protein-like</fullName>
    </submittedName>
</protein>
<sequence length="411" mass="46203">MTQAEFVDRLIKSHPFFTQQEFDQKATKIDYDASSENQDWMLSTSVKSSNKLNAQTSSASIGATRNMVVTGGDFTLSNVWSDGVATDKLTMTYSHPLLKNAQGVNDLLKGDLAKIAIKVNTLKLKQSAEEFVLTQLYKLVDLSYAQEQLVLTNHRLTLAQQELSLVKDKFEQSLVDEVDVLLQEDAFQRVLQKQLQAEQDLDLLKQELSITLGMSVGLIHSDYDLYQLYQTEFDNLSQQLVQNTTEMKLVSLDRSILQRQLLSDKNNTQALLDLTIGTSNENTNDWSVGLDLSYPLGNTKAKSALEKTQINLAKNKENATEKLLNLTIKTSVLGKKLQHLVKLLDTYQARINIADARTLAEKKRYELGNSQVSFVISAQNNVHDVKLAYAQAAVKYQKSVLEFKAVIDQLM</sequence>
<dbReference type="AlphaFoldDB" id="A0A1W1DBH7"/>
<proteinExistence type="predicted"/>
<dbReference type="SUPFAM" id="SSF56954">
    <property type="entry name" value="Outer membrane efflux proteins (OEP)"/>
    <property type="match status" value="1"/>
</dbReference>
<accession>A0A1W1DBH7</accession>
<dbReference type="Pfam" id="PF02321">
    <property type="entry name" value="OEP"/>
    <property type="match status" value="1"/>
</dbReference>